<proteinExistence type="predicted"/>
<dbReference type="AlphaFoldDB" id="J3MKI6"/>
<name>J3MKI6_ORYBR</name>
<evidence type="ECO:0000313" key="1">
    <source>
        <dbReference type="EnsemblPlants" id="OB07G19180.1"/>
    </source>
</evidence>
<evidence type="ECO:0000313" key="2">
    <source>
        <dbReference type="Proteomes" id="UP000006038"/>
    </source>
</evidence>
<sequence length="105" mass="11581">MHGYRRCSPGCWSRSFFIVFVHHASSLISSYLPRLHFALLRQLRAASAIPPLRRSRAATIPEGFSASLLQHWHMIHGGPLLSLRGISNTVVGILLELSPGLANPT</sequence>
<organism evidence="1">
    <name type="scientific">Oryza brachyantha</name>
    <name type="common">malo sina</name>
    <dbReference type="NCBI Taxonomy" id="4533"/>
    <lineage>
        <taxon>Eukaryota</taxon>
        <taxon>Viridiplantae</taxon>
        <taxon>Streptophyta</taxon>
        <taxon>Embryophyta</taxon>
        <taxon>Tracheophyta</taxon>
        <taxon>Spermatophyta</taxon>
        <taxon>Magnoliopsida</taxon>
        <taxon>Liliopsida</taxon>
        <taxon>Poales</taxon>
        <taxon>Poaceae</taxon>
        <taxon>BOP clade</taxon>
        <taxon>Oryzoideae</taxon>
        <taxon>Oryzeae</taxon>
        <taxon>Oryzinae</taxon>
        <taxon>Oryza</taxon>
    </lineage>
</organism>
<dbReference type="Proteomes" id="UP000006038">
    <property type="component" value="Chromosome 7"/>
</dbReference>
<accession>J3MKI6</accession>
<reference evidence="1" key="2">
    <citation type="submission" date="2013-04" db="UniProtKB">
        <authorList>
            <consortium name="EnsemblPlants"/>
        </authorList>
    </citation>
    <scope>IDENTIFICATION</scope>
</reference>
<dbReference type="Gramene" id="OB07G19180.1">
    <property type="protein sequence ID" value="OB07G19180.1"/>
    <property type="gene ID" value="OB07G19180"/>
</dbReference>
<dbReference type="HOGENOM" id="CLU_2240757_0_0_1"/>
<keyword evidence="2" id="KW-1185">Reference proteome</keyword>
<protein>
    <submittedName>
        <fullName evidence="1">Uncharacterized protein</fullName>
    </submittedName>
</protein>
<reference evidence="1" key="1">
    <citation type="journal article" date="2013" name="Nat. Commun.">
        <title>Whole-genome sequencing of Oryza brachyantha reveals mechanisms underlying Oryza genome evolution.</title>
        <authorList>
            <person name="Chen J."/>
            <person name="Huang Q."/>
            <person name="Gao D."/>
            <person name="Wang J."/>
            <person name="Lang Y."/>
            <person name="Liu T."/>
            <person name="Li B."/>
            <person name="Bai Z."/>
            <person name="Luis Goicoechea J."/>
            <person name="Liang C."/>
            <person name="Chen C."/>
            <person name="Zhang W."/>
            <person name="Sun S."/>
            <person name="Liao Y."/>
            <person name="Zhang X."/>
            <person name="Yang L."/>
            <person name="Song C."/>
            <person name="Wang M."/>
            <person name="Shi J."/>
            <person name="Liu G."/>
            <person name="Liu J."/>
            <person name="Zhou H."/>
            <person name="Zhou W."/>
            <person name="Yu Q."/>
            <person name="An N."/>
            <person name="Chen Y."/>
            <person name="Cai Q."/>
            <person name="Wang B."/>
            <person name="Liu B."/>
            <person name="Min J."/>
            <person name="Huang Y."/>
            <person name="Wu H."/>
            <person name="Li Z."/>
            <person name="Zhang Y."/>
            <person name="Yin Y."/>
            <person name="Song W."/>
            <person name="Jiang J."/>
            <person name="Jackson S.A."/>
            <person name="Wing R.A."/>
            <person name="Wang J."/>
            <person name="Chen M."/>
        </authorList>
    </citation>
    <scope>NUCLEOTIDE SEQUENCE [LARGE SCALE GENOMIC DNA]</scope>
    <source>
        <strain evidence="1">cv. IRGC 101232</strain>
    </source>
</reference>
<dbReference type="EnsemblPlants" id="OB07G19180.1">
    <property type="protein sequence ID" value="OB07G19180.1"/>
    <property type="gene ID" value="OB07G19180"/>
</dbReference>